<dbReference type="Proteomes" id="UP000256862">
    <property type="component" value="Chromosome CO2235"/>
</dbReference>
<dbReference type="SMART" id="SM00421">
    <property type="entry name" value="HTH_LUXR"/>
    <property type="match status" value="1"/>
</dbReference>
<evidence type="ECO:0000259" key="3">
    <source>
        <dbReference type="PROSITE" id="PS50112"/>
    </source>
</evidence>
<dbReference type="Pfam" id="PF00989">
    <property type="entry name" value="PAS"/>
    <property type="match status" value="1"/>
</dbReference>
<dbReference type="InterPro" id="IPR036388">
    <property type="entry name" value="WH-like_DNA-bd_sf"/>
</dbReference>
<reference evidence="7" key="1">
    <citation type="submission" date="2018-01" db="EMBL/GenBank/DDBJ databases">
        <authorList>
            <person name="Gaut B.S."/>
            <person name="Morton B.R."/>
            <person name="Clegg M.T."/>
            <person name="Duvall M.R."/>
        </authorList>
    </citation>
    <scope>NUCLEOTIDE SEQUENCE [LARGE SCALE GENOMIC DNA]</scope>
</reference>
<dbReference type="PROSITE" id="PS50043">
    <property type="entry name" value="HTH_LUXR_2"/>
    <property type="match status" value="1"/>
</dbReference>
<evidence type="ECO:0000259" key="2">
    <source>
        <dbReference type="PROSITE" id="PS50043"/>
    </source>
</evidence>
<evidence type="ECO:0000313" key="4">
    <source>
        <dbReference type="EMBL" id="QRQ95663.1"/>
    </source>
</evidence>
<proteinExistence type="predicted"/>
<dbReference type="SUPFAM" id="SSF46894">
    <property type="entry name" value="C-terminal effector domain of the bipartite response regulators"/>
    <property type="match status" value="1"/>
</dbReference>
<dbReference type="InterPro" id="IPR000014">
    <property type="entry name" value="PAS"/>
</dbReference>
<dbReference type="GO" id="GO:0003677">
    <property type="term" value="F:DNA binding"/>
    <property type="evidence" value="ECO:0007669"/>
    <property type="project" value="UniProtKB-KW"/>
</dbReference>
<evidence type="ECO:0000313" key="6">
    <source>
        <dbReference type="EMBL" id="SPC12221.1"/>
    </source>
</evidence>
<dbReference type="PROSITE" id="PS50112">
    <property type="entry name" value="PAS"/>
    <property type="match status" value="1"/>
</dbReference>
<name>A0A375FXI2_9BURK</name>
<evidence type="ECO:0000313" key="8">
    <source>
        <dbReference type="Proteomes" id="UP000623307"/>
    </source>
</evidence>
<dbReference type="Gene3D" id="1.10.10.10">
    <property type="entry name" value="Winged helix-like DNA-binding domain superfamily/Winged helix DNA-binding domain"/>
    <property type="match status" value="1"/>
</dbReference>
<reference evidence="6" key="2">
    <citation type="submission" date="2018-01" db="EMBL/GenBank/DDBJ databases">
        <authorList>
            <person name="Clerissi C."/>
        </authorList>
    </citation>
    <scope>NUCLEOTIDE SEQUENCE</scope>
    <source>
        <strain evidence="6">Cupriavidus oxalaticus LMG 2235</strain>
    </source>
</reference>
<keyword evidence="8" id="KW-1185">Reference proteome</keyword>
<protein>
    <submittedName>
        <fullName evidence="6">LuxR family transcriptional regulator</fullName>
    </submittedName>
    <submittedName>
        <fullName evidence="4">PAS domain S-box protein</fullName>
    </submittedName>
</protein>
<accession>A0A375FXI2</accession>
<dbReference type="PANTHER" id="PTHR43214">
    <property type="entry name" value="TWO-COMPONENT RESPONSE REGULATOR"/>
    <property type="match status" value="1"/>
</dbReference>
<sequence length="196" mass="21984">MGNEIGKDRAEFADHMLDAMFLVDTSGRIQYVSAACEGILGYTPKEITGQSIIDLVVQDDRDRTLVEAREVMAGKKRIGFENRYRHKDGNAVHIMWSAGWLQSERMRVGVARDVTALRKKSVVELGLAFSPVPLAPHEQKVLQLLLTDASEKQIAQRLGLAVSTTHSYVTTIFRKFGVRGRAGLMSLWLENLSRER</sequence>
<feature type="domain" description="HTH luxR-type" evidence="2">
    <location>
        <begin position="127"/>
        <end position="192"/>
    </location>
</feature>
<dbReference type="Proteomes" id="UP000623307">
    <property type="component" value="Chromosome 2"/>
</dbReference>
<dbReference type="Pfam" id="PF00196">
    <property type="entry name" value="GerE"/>
    <property type="match status" value="1"/>
</dbReference>
<dbReference type="GO" id="GO:0006355">
    <property type="term" value="P:regulation of DNA-templated transcription"/>
    <property type="evidence" value="ECO:0007669"/>
    <property type="project" value="InterPro"/>
</dbReference>
<dbReference type="CDD" id="cd00130">
    <property type="entry name" value="PAS"/>
    <property type="match status" value="1"/>
</dbReference>
<dbReference type="PANTHER" id="PTHR43214:SF44">
    <property type="entry name" value="TWO-COMPONENT RESPONSE REGULATOR"/>
    <property type="match status" value="1"/>
</dbReference>
<dbReference type="InterPro" id="IPR035965">
    <property type="entry name" value="PAS-like_dom_sf"/>
</dbReference>
<feature type="domain" description="PAS" evidence="3">
    <location>
        <begin position="14"/>
        <end position="75"/>
    </location>
</feature>
<dbReference type="NCBIfam" id="TIGR00229">
    <property type="entry name" value="sensory_box"/>
    <property type="match status" value="1"/>
</dbReference>
<dbReference type="SMART" id="SM00091">
    <property type="entry name" value="PAS"/>
    <property type="match status" value="1"/>
</dbReference>
<dbReference type="EMBL" id="CP069812">
    <property type="protein sequence ID" value="QRQ95663.1"/>
    <property type="molecule type" value="Genomic_DNA"/>
</dbReference>
<dbReference type="RefSeq" id="WP_063239016.1">
    <property type="nucleotide sequence ID" value="NZ_CP069810.1"/>
</dbReference>
<dbReference type="EMBL" id="OGUS01000114">
    <property type="protein sequence ID" value="SPC12221.1"/>
    <property type="molecule type" value="Genomic_DNA"/>
</dbReference>
<organism evidence="6">
    <name type="scientific">Cupriavidus oxalaticus</name>
    <dbReference type="NCBI Taxonomy" id="96344"/>
    <lineage>
        <taxon>Bacteria</taxon>
        <taxon>Pseudomonadati</taxon>
        <taxon>Pseudomonadota</taxon>
        <taxon>Betaproteobacteria</taxon>
        <taxon>Burkholderiales</taxon>
        <taxon>Burkholderiaceae</taxon>
        <taxon>Cupriavidus</taxon>
    </lineage>
</organism>
<dbReference type="AlphaFoldDB" id="A0A375FXI2"/>
<reference evidence="4 8" key="3">
    <citation type="submission" date="2021-02" db="EMBL/GenBank/DDBJ databases">
        <title>Complete Genome Sequence of Cupriavidus oxalaticus Strain Ox1, a Soil Oxalate-Degrading Species.</title>
        <authorList>
            <person name="Palmieri F."/>
            <person name="Udriet P."/>
            <person name="Deuasquier M."/>
            <person name="Beaudoing E."/>
            <person name="Johnson S.L."/>
            <person name="Davenport K.W."/>
            <person name="Chain P.S."/>
            <person name="Bindschedler S."/>
            <person name="Junier P."/>
        </authorList>
    </citation>
    <scope>NUCLEOTIDE SEQUENCE [LARGE SCALE GENOMIC DNA]</scope>
    <source>
        <strain evidence="4 8">Ox1</strain>
    </source>
</reference>
<gene>
    <name evidence="6" type="ORF">CO2235_140022</name>
    <name evidence="5" type="ORF">CO2235_U920006</name>
    <name evidence="4" type="ORF">JTE92_19735</name>
</gene>
<dbReference type="OrthoDB" id="5571399at2"/>
<dbReference type="InterPro" id="IPR039420">
    <property type="entry name" value="WalR-like"/>
</dbReference>
<dbReference type="InterPro" id="IPR016032">
    <property type="entry name" value="Sig_transdc_resp-reg_C-effctor"/>
</dbReference>
<evidence type="ECO:0000313" key="7">
    <source>
        <dbReference type="Proteomes" id="UP000256862"/>
    </source>
</evidence>
<dbReference type="InterPro" id="IPR000792">
    <property type="entry name" value="Tscrpt_reg_LuxR_C"/>
</dbReference>
<dbReference type="GeneID" id="303491790"/>
<dbReference type="InterPro" id="IPR013767">
    <property type="entry name" value="PAS_fold"/>
</dbReference>
<evidence type="ECO:0000256" key="1">
    <source>
        <dbReference type="ARBA" id="ARBA00023125"/>
    </source>
</evidence>
<keyword evidence="1" id="KW-0238">DNA-binding</keyword>
<dbReference type="Gene3D" id="3.30.450.20">
    <property type="entry name" value="PAS domain"/>
    <property type="match status" value="1"/>
</dbReference>
<dbReference type="SUPFAM" id="SSF55785">
    <property type="entry name" value="PYP-like sensor domain (PAS domain)"/>
    <property type="match status" value="1"/>
</dbReference>
<dbReference type="EMBL" id="OGUS01000101">
    <property type="protein sequence ID" value="SPC10498.1"/>
    <property type="molecule type" value="Genomic_DNA"/>
</dbReference>
<evidence type="ECO:0000313" key="5">
    <source>
        <dbReference type="EMBL" id="SPC10498.1"/>
    </source>
</evidence>